<sequence>MHIVIEPHLMVKIKYVFQRGDTYYWQRRIPKDLAERYPSSGPLKINLQTSDPRVIASKVSKLNRQHEALWAAMRKDHNLTPQSAREAALSILKQHGLSVRGQPNDELALSLFYDRLDRKREDYAATQPEPEEAYRYGDPSEYLSKSELEASRLLEGVEHFLMSDALEVYLAEHVKRGKPGFDKLETYTRRAFSKLTELLGDKILKEVSRDDAKAFRDKLLATLKTESVKRNINVIKAVFKSAIVEKELNIPNVWDSLKIAGLGEDSEDREPLSHESLEKMRGLCRAKDDDMRWALSIQGETGARLAEVVGAGLDDIHIAGEEVPYLDIRPRPWRTLKNPATSTRKVPLVGDALWAAGRLLEVAEKGQKYAFPRYVKDDQCKADSASATLNKWLLASGIDHTTHELRHTMRDRLRNTGATRDIQDAVGGWGKSEIADNYGLGYALKMLQDALLKTLPVKS</sequence>
<dbReference type="InterPro" id="IPR013762">
    <property type="entry name" value="Integrase-like_cat_sf"/>
</dbReference>
<dbReference type="InterPro" id="IPR010998">
    <property type="entry name" value="Integrase_recombinase_N"/>
</dbReference>
<proteinExistence type="inferred from homology"/>
<organism evidence="6">
    <name type="scientific">Dechloromonas aromatica (strain RCB)</name>
    <dbReference type="NCBI Taxonomy" id="159087"/>
    <lineage>
        <taxon>Bacteria</taxon>
        <taxon>Pseudomonadati</taxon>
        <taxon>Pseudomonadota</taxon>
        <taxon>Betaproteobacteria</taxon>
        <taxon>Rhodocyclales</taxon>
        <taxon>Azonexaceae</taxon>
        <taxon>Dechloromonas</taxon>
    </lineage>
</organism>
<keyword evidence="3" id="KW-0238">DNA-binding</keyword>
<dbReference type="OrthoDB" id="9784724at2"/>
<keyword evidence="4" id="KW-0233">DNA recombination</keyword>
<dbReference type="PANTHER" id="PTHR30629:SF2">
    <property type="entry name" value="PROPHAGE INTEGRASE INTS-RELATED"/>
    <property type="match status" value="1"/>
</dbReference>
<feature type="domain" description="Tyr recombinase" evidence="5">
    <location>
        <begin position="267"/>
        <end position="456"/>
    </location>
</feature>
<dbReference type="eggNOG" id="COG0582">
    <property type="taxonomic scope" value="Bacteria"/>
</dbReference>
<gene>
    <name evidence="6" type="ordered locus">Daro_0788</name>
</gene>
<dbReference type="PROSITE" id="PS51898">
    <property type="entry name" value="TYR_RECOMBINASE"/>
    <property type="match status" value="1"/>
</dbReference>
<evidence type="ECO:0000256" key="3">
    <source>
        <dbReference type="ARBA" id="ARBA00023125"/>
    </source>
</evidence>
<keyword evidence="2" id="KW-0229">DNA integration</keyword>
<dbReference type="InterPro" id="IPR011010">
    <property type="entry name" value="DNA_brk_join_enz"/>
</dbReference>
<dbReference type="InterPro" id="IPR002104">
    <property type="entry name" value="Integrase_catalytic"/>
</dbReference>
<dbReference type="GO" id="GO:0006310">
    <property type="term" value="P:DNA recombination"/>
    <property type="evidence" value="ECO:0007669"/>
    <property type="project" value="UniProtKB-KW"/>
</dbReference>
<dbReference type="EMBL" id="CP000089">
    <property type="protein sequence ID" value="AAZ45544.1"/>
    <property type="molecule type" value="Genomic_DNA"/>
</dbReference>
<dbReference type="GO" id="GO:0015074">
    <property type="term" value="P:DNA integration"/>
    <property type="evidence" value="ECO:0007669"/>
    <property type="project" value="UniProtKB-KW"/>
</dbReference>
<accession>Q47HY7</accession>
<protein>
    <submittedName>
        <fullName evidence="6">Phage integrase</fullName>
    </submittedName>
</protein>
<reference evidence="6" key="1">
    <citation type="submission" date="2005-08" db="EMBL/GenBank/DDBJ databases">
        <title>Complete sequence of Dechloromonas aromatica RCB.</title>
        <authorList>
            <person name="Salinero K.K."/>
            <person name="Copeland A."/>
            <person name="Lucas S."/>
            <person name="Lapidus A."/>
            <person name="Barry K."/>
            <person name="Detter J.C."/>
            <person name="Glavina T."/>
            <person name="Hammon N."/>
            <person name="Israni S."/>
            <person name="Pitluck S."/>
            <person name="Di Bartolo G."/>
            <person name="Trong S."/>
            <person name="Schmutz J."/>
            <person name="Larimer F."/>
            <person name="Land M."/>
            <person name="Ivanova N."/>
            <person name="Richardson P."/>
        </authorList>
    </citation>
    <scope>NUCLEOTIDE SEQUENCE</scope>
    <source>
        <strain evidence="6">RCB</strain>
    </source>
</reference>
<name>Q47HY7_DECAR</name>
<dbReference type="Gene3D" id="1.10.150.130">
    <property type="match status" value="1"/>
</dbReference>
<dbReference type="SUPFAM" id="SSF56349">
    <property type="entry name" value="DNA breaking-rejoining enzymes"/>
    <property type="match status" value="1"/>
</dbReference>
<dbReference type="KEGG" id="dar:Daro_0788"/>
<dbReference type="InterPro" id="IPR050808">
    <property type="entry name" value="Phage_Integrase"/>
</dbReference>
<dbReference type="HOGENOM" id="CLU_043523_3_0_4"/>
<dbReference type="AlphaFoldDB" id="Q47HY7"/>
<dbReference type="Gene3D" id="1.10.443.10">
    <property type="entry name" value="Intergrase catalytic core"/>
    <property type="match status" value="1"/>
</dbReference>
<evidence type="ECO:0000256" key="1">
    <source>
        <dbReference type="ARBA" id="ARBA00008857"/>
    </source>
</evidence>
<dbReference type="PANTHER" id="PTHR30629">
    <property type="entry name" value="PROPHAGE INTEGRASE"/>
    <property type="match status" value="1"/>
</dbReference>
<dbReference type="STRING" id="159087.Daro_0788"/>
<evidence type="ECO:0000313" key="6">
    <source>
        <dbReference type="EMBL" id="AAZ45544.1"/>
    </source>
</evidence>
<comment type="similarity">
    <text evidence="1">Belongs to the 'phage' integrase family.</text>
</comment>
<dbReference type="GO" id="GO:0003677">
    <property type="term" value="F:DNA binding"/>
    <property type="evidence" value="ECO:0007669"/>
    <property type="project" value="UniProtKB-KW"/>
</dbReference>
<dbReference type="Pfam" id="PF20172">
    <property type="entry name" value="DUF6538"/>
    <property type="match status" value="1"/>
</dbReference>
<dbReference type="Pfam" id="PF00589">
    <property type="entry name" value="Phage_integrase"/>
    <property type="match status" value="1"/>
</dbReference>
<dbReference type="InterPro" id="IPR046668">
    <property type="entry name" value="DUF6538"/>
</dbReference>
<evidence type="ECO:0000256" key="2">
    <source>
        <dbReference type="ARBA" id="ARBA00022908"/>
    </source>
</evidence>
<evidence type="ECO:0000256" key="4">
    <source>
        <dbReference type="ARBA" id="ARBA00023172"/>
    </source>
</evidence>
<evidence type="ECO:0000259" key="5">
    <source>
        <dbReference type="PROSITE" id="PS51898"/>
    </source>
</evidence>